<dbReference type="GO" id="GO:0016787">
    <property type="term" value="F:hydrolase activity"/>
    <property type="evidence" value="ECO:0007669"/>
    <property type="project" value="UniProtKB-KW"/>
</dbReference>
<organism evidence="8 9">
    <name type="scientific">Oceanobacillus kapialis</name>
    <dbReference type="NCBI Taxonomy" id="481353"/>
    <lineage>
        <taxon>Bacteria</taxon>
        <taxon>Bacillati</taxon>
        <taxon>Bacillota</taxon>
        <taxon>Bacilli</taxon>
        <taxon>Bacillales</taxon>
        <taxon>Bacillaceae</taxon>
        <taxon>Oceanobacillus</taxon>
    </lineage>
</organism>
<feature type="domain" description="Endoribonuclease YicC-like C-terminal" evidence="7">
    <location>
        <begin position="175"/>
        <end position="292"/>
    </location>
</feature>
<dbReference type="Pfam" id="PF03755">
    <property type="entry name" value="YicC-like_N"/>
    <property type="match status" value="1"/>
</dbReference>
<evidence type="ECO:0000256" key="4">
    <source>
        <dbReference type="ARBA" id="ARBA00022801"/>
    </source>
</evidence>
<evidence type="ECO:0000256" key="1">
    <source>
        <dbReference type="ARBA" id="ARBA00001968"/>
    </source>
</evidence>
<dbReference type="EMBL" id="JBHUMX010000013">
    <property type="protein sequence ID" value="MFD2628327.1"/>
    <property type="molecule type" value="Genomic_DNA"/>
</dbReference>
<evidence type="ECO:0000256" key="2">
    <source>
        <dbReference type="ARBA" id="ARBA00022722"/>
    </source>
</evidence>
<comment type="caution">
    <text evidence="8">The sequence shown here is derived from an EMBL/GenBank/DDBJ whole genome shotgun (WGS) entry which is preliminary data.</text>
</comment>
<keyword evidence="2" id="KW-0540">Nuclease</keyword>
<evidence type="ECO:0000259" key="6">
    <source>
        <dbReference type="Pfam" id="PF03755"/>
    </source>
</evidence>
<keyword evidence="3" id="KW-0255">Endonuclease</keyword>
<feature type="domain" description="Endoribonuclease YicC-like N-terminal" evidence="6">
    <location>
        <begin position="3"/>
        <end position="154"/>
    </location>
</feature>
<dbReference type="InterPro" id="IPR013551">
    <property type="entry name" value="YicC-like_C"/>
</dbReference>
<keyword evidence="4 8" id="KW-0378">Hydrolase</keyword>
<comment type="similarity">
    <text evidence="5">Belongs to the YicC/YloC family.</text>
</comment>
<reference evidence="9" key="1">
    <citation type="journal article" date="2019" name="Int. J. Syst. Evol. Microbiol.">
        <title>The Global Catalogue of Microorganisms (GCM) 10K type strain sequencing project: providing services to taxonomists for standard genome sequencing and annotation.</title>
        <authorList>
            <consortium name="The Broad Institute Genomics Platform"/>
            <consortium name="The Broad Institute Genome Sequencing Center for Infectious Disease"/>
            <person name="Wu L."/>
            <person name="Ma J."/>
        </authorList>
    </citation>
    <scope>NUCLEOTIDE SEQUENCE [LARGE SCALE GENOMIC DNA]</scope>
    <source>
        <strain evidence="9">TISTR 1858</strain>
    </source>
</reference>
<evidence type="ECO:0000259" key="7">
    <source>
        <dbReference type="Pfam" id="PF08340"/>
    </source>
</evidence>
<name>A0ABW5PY95_9BACI</name>
<evidence type="ECO:0000313" key="8">
    <source>
        <dbReference type="EMBL" id="MFD2628327.1"/>
    </source>
</evidence>
<accession>A0ABW5PY95</accession>
<dbReference type="EC" id="3.1.-.-" evidence="8"/>
<keyword evidence="9" id="KW-1185">Reference proteome</keyword>
<dbReference type="InterPro" id="IPR005229">
    <property type="entry name" value="YicC/YloC-like"/>
</dbReference>
<dbReference type="RefSeq" id="WP_379561021.1">
    <property type="nucleotide sequence ID" value="NZ_JBHUMX010000013.1"/>
</dbReference>
<dbReference type="Pfam" id="PF08340">
    <property type="entry name" value="YicC-like_C"/>
    <property type="match status" value="1"/>
</dbReference>
<comment type="cofactor">
    <cofactor evidence="1">
        <name>a divalent metal cation</name>
        <dbReference type="ChEBI" id="CHEBI:60240"/>
    </cofactor>
</comment>
<evidence type="ECO:0000313" key="9">
    <source>
        <dbReference type="Proteomes" id="UP001597451"/>
    </source>
</evidence>
<protein>
    <submittedName>
        <fullName evidence="8">YicC/YloC family endoribonuclease</fullName>
        <ecNumber evidence="8">3.1.-.-</ecNumber>
    </submittedName>
</protein>
<evidence type="ECO:0000256" key="5">
    <source>
        <dbReference type="ARBA" id="ARBA00035648"/>
    </source>
</evidence>
<dbReference type="PANTHER" id="PTHR30636">
    <property type="entry name" value="UPF0701 PROTEIN YICC"/>
    <property type="match status" value="1"/>
</dbReference>
<dbReference type="PANTHER" id="PTHR30636:SF3">
    <property type="entry name" value="UPF0701 PROTEIN YICC"/>
    <property type="match status" value="1"/>
</dbReference>
<sequence>MVMSMTGYGTHVSEHRGHMINIEIRSVNHRFLDFTAKLPSPFGSLEDEIKKIIQSTFHRGKVEVALQIVGENVNARNVHTDWAVLDQYVSQLRMAQERYGLSGEVSVDSLTLFPEIFSVREEASAIDLHAPIMEAIQTAAIQMKDMRLTEGQFLGNDLKKRLDCIKDMAKKIEFQRPAVIGAYKERIWKRLNQHLSELDELDYDRIHQEVVLLAEKGDVTEELTRLYSHITHFQETLKQEGTIGRKLDFIIQEMQREGNTIGSKSNDPTISELVVNLKSELEKMKEQVQNIE</sequence>
<gene>
    <name evidence="8" type="ORF">ACFSUN_05965</name>
</gene>
<dbReference type="InterPro" id="IPR013527">
    <property type="entry name" value="YicC-like_N"/>
</dbReference>
<dbReference type="Proteomes" id="UP001597451">
    <property type="component" value="Unassembled WGS sequence"/>
</dbReference>
<proteinExistence type="inferred from homology"/>
<evidence type="ECO:0000256" key="3">
    <source>
        <dbReference type="ARBA" id="ARBA00022759"/>
    </source>
</evidence>
<dbReference type="NCBIfam" id="TIGR00255">
    <property type="entry name" value="YicC/YloC family endoribonuclease"/>
    <property type="match status" value="1"/>
</dbReference>